<dbReference type="Proteomes" id="UP000199632">
    <property type="component" value="Unassembled WGS sequence"/>
</dbReference>
<dbReference type="RefSeq" id="WP_090792230.1">
    <property type="nucleotide sequence ID" value="NZ_BOND01000009.1"/>
</dbReference>
<accession>A0A1H3QTK4</accession>
<organism evidence="1 2">
    <name type="scientific">Asanoa ishikariensis</name>
    <dbReference type="NCBI Taxonomy" id="137265"/>
    <lineage>
        <taxon>Bacteria</taxon>
        <taxon>Bacillati</taxon>
        <taxon>Actinomycetota</taxon>
        <taxon>Actinomycetes</taxon>
        <taxon>Micromonosporales</taxon>
        <taxon>Micromonosporaceae</taxon>
        <taxon>Asanoa</taxon>
    </lineage>
</organism>
<name>A0A1H3QTK4_9ACTN</name>
<keyword evidence="2" id="KW-1185">Reference proteome</keyword>
<evidence type="ECO:0000313" key="2">
    <source>
        <dbReference type="Proteomes" id="UP000199632"/>
    </source>
</evidence>
<gene>
    <name evidence="1" type="ORF">SAMN05421684_3171</name>
</gene>
<evidence type="ECO:0000313" key="1">
    <source>
        <dbReference type="EMBL" id="SDZ16660.1"/>
    </source>
</evidence>
<reference evidence="2" key="1">
    <citation type="submission" date="2016-10" db="EMBL/GenBank/DDBJ databases">
        <authorList>
            <person name="Varghese N."/>
            <person name="Submissions S."/>
        </authorList>
    </citation>
    <scope>NUCLEOTIDE SEQUENCE [LARGE SCALE GENOMIC DNA]</scope>
    <source>
        <strain evidence="2">DSM 44718</strain>
    </source>
</reference>
<dbReference type="AlphaFoldDB" id="A0A1H3QTK4"/>
<dbReference type="OrthoDB" id="9978820at2"/>
<protein>
    <submittedName>
        <fullName evidence="1">Uncharacterized protein</fullName>
    </submittedName>
</protein>
<dbReference type="EMBL" id="FNQB01000002">
    <property type="protein sequence ID" value="SDZ16660.1"/>
    <property type="molecule type" value="Genomic_DNA"/>
</dbReference>
<proteinExistence type="predicted"/>
<sequence>MSNQLAHSLLATLHACHFEVEDHAIWLGMAYDFGGESQQRTYLETSRVDDELRAEIRSTLEVDHGSGVDQAFSIRLLLYFDPANARVESFIEAHLGVAIGDYQPGTHVLYQHRTENLDPEGALRAAREHVQALVEIDDYPETLGLSRR</sequence>